<dbReference type="GO" id="GO:0055085">
    <property type="term" value="P:transmembrane transport"/>
    <property type="evidence" value="ECO:0007669"/>
    <property type="project" value="TreeGrafter"/>
</dbReference>
<dbReference type="KEGG" id="xak:KIMC2_13040"/>
<proteinExistence type="inferred from homology"/>
<reference evidence="9 10" key="1">
    <citation type="journal article" date="2023" name="Microbiol. Spectr.">
        <title>Symbiosis of Carpenter Bees with Uncharacterized Lactic Acid Bacteria Showing NAD Auxotrophy.</title>
        <authorList>
            <person name="Kawasaki S."/>
            <person name="Ozawa K."/>
            <person name="Mori T."/>
            <person name="Yamamoto A."/>
            <person name="Ito M."/>
            <person name="Ohkuma M."/>
            <person name="Sakamoto M."/>
            <person name="Matsutani M."/>
        </authorList>
    </citation>
    <scope>NUCLEOTIDE SEQUENCE [LARGE SCALE GENOMIC DNA]</scope>
    <source>
        <strain evidence="9 10">KimC2</strain>
    </source>
</reference>
<evidence type="ECO:0000256" key="2">
    <source>
        <dbReference type="ARBA" id="ARBA00009773"/>
    </source>
</evidence>
<keyword evidence="7 8" id="KW-0472">Membrane</keyword>
<keyword evidence="3" id="KW-0813">Transport</keyword>
<evidence type="ECO:0000256" key="6">
    <source>
        <dbReference type="ARBA" id="ARBA00022989"/>
    </source>
</evidence>
<keyword evidence="6 8" id="KW-1133">Transmembrane helix</keyword>
<feature type="transmembrane region" description="Helical" evidence="8">
    <location>
        <begin position="178"/>
        <end position="200"/>
    </location>
</feature>
<feature type="transmembrane region" description="Helical" evidence="8">
    <location>
        <begin position="21"/>
        <end position="40"/>
    </location>
</feature>
<comment type="similarity">
    <text evidence="2">Belongs to the autoinducer-2 exporter (AI-2E) (TC 2.A.86) family.</text>
</comment>
<dbReference type="InterPro" id="IPR002549">
    <property type="entry name" value="AI-2E-like"/>
</dbReference>
<evidence type="ECO:0000256" key="8">
    <source>
        <dbReference type="SAM" id="Phobius"/>
    </source>
</evidence>
<keyword evidence="5 8" id="KW-0812">Transmembrane</keyword>
<feature type="transmembrane region" description="Helical" evidence="8">
    <location>
        <begin position="52"/>
        <end position="74"/>
    </location>
</feature>
<dbReference type="GO" id="GO:0005886">
    <property type="term" value="C:plasma membrane"/>
    <property type="evidence" value="ECO:0007669"/>
    <property type="project" value="UniProtKB-SubCell"/>
</dbReference>
<feature type="transmembrane region" description="Helical" evidence="8">
    <location>
        <begin position="264"/>
        <end position="283"/>
    </location>
</feature>
<evidence type="ECO:0000256" key="1">
    <source>
        <dbReference type="ARBA" id="ARBA00004651"/>
    </source>
</evidence>
<name>A0AAU9DIY7_9LACO</name>
<gene>
    <name evidence="9" type="ORF">KIMC2_13040</name>
</gene>
<feature type="transmembrane region" description="Helical" evidence="8">
    <location>
        <begin position="86"/>
        <end position="112"/>
    </location>
</feature>
<sequence>MDKQKSKKKLSWFYRRFLNNKFTVLIINIILILLAIFLLIQVRGIFEPIHQFVLAIFVPVLVAGLLFYLLNPIVDFFERKFGINRIIIIALLFVIIFLLLILLILFVIPSIVNQIIALGTSLPHYYQVLIKWFAKNFDPHTVKGISDSVYKYTINYFKTSSSEIASFAQDVLKNITGIVGKVASTMVNIVTIPFLLFFMLKDGRKLKISIGSLMPVKYRKSGIRLLEDINRQVSMYVRGQLTVAFFVAVIFIIGYQIVGLKYGLLLGILAGVFNVIPFFGSWLSEIPTIIVALFMSPMMVVKVLLVFVVEWLLESQLISPLIMSANMKMHPVTTLIVLLTAGNLFGIFGVIFGIPIYAVAKIIVGRVFNWYKARTGAYQEIALDEDGKE</sequence>
<evidence type="ECO:0000256" key="4">
    <source>
        <dbReference type="ARBA" id="ARBA00022475"/>
    </source>
</evidence>
<evidence type="ECO:0000256" key="5">
    <source>
        <dbReference type="ARBA" id="ARBA00022692"/>
    </source>
</evidence>
<feature type="transmembrane region" description="Helical" evidence="8">
    <location>
        <begin position="333"/>
        <end position="360"/>
    </location>
</feature>
<protein>
    <submittedName>
        <fullName evidence="9">AI-2E family transporter</fullName>
    </submittedName>
</protein>
<dbReference type="PANTHER" id="PTHR21716:SF53">
    <property type="entry name" value="PERMEASE PERM-RELATED"/>
    <property type="match status" value="1"/>
</dbReference>
<keyword evidence="10" id="KW-1185">Reference proteome</keyword>
<dbReference type="Proteomes" id="UP001321804">
    <property type="component" value="Chromosome"/>
</dbReference>
<accession>A0AAU9DIY7</accession>
<organism evidence="9 10">
    <name type="scientific">Xylocopilactobacillus apis</name>
    <dbReference type="NCBI Taxonomy" id="2932183"/>
    <lineage>
        <taxon>Bacteria</taxon>
        <taxon>Bacillati</taxon>
        <taxon>Bacillota</taxon>
        <taxon>Bacilli</taxon>
        <taxon>Lactobacillales</taxon>
        <taxon>Lactobacillaceae</taxon>
        <taxon>Xylocopilactobacillus</taxon>
    </lineage>
</organism>
<feature type="transmembrane region" description="Helical" evidence="8">
    <location>
        <begin position="241"/>
        <end position="258"/>
    </location>
</feature>
<dbReference type="RefSeq" id="WP_317695155.1">
    <property type="nucleotide sequence ID" value="NZ_AP026801.1"/>
</dbReference>
<evidence type="ECO:0000256" key="7">
    <source>
        <dbReference type="ARBA" id="ARBA00023136"/>
    </source>
</evidence>
<comment type="subcellular location">
    <subcellularLocation>
        <location evidence="1">Cell membrane</location>
        <topology evidence="1">Multi-pass membrane protein</topology>
    </subcellularLocation>
</comment>
<feature type="transmembrane region" description="Helical" evidence="8">
    <location>
        <begin position="290"/>
        <end position="313"/>
    </location>
</feature>
<dbReference type="PANTHER" id="PTHR21716">
    <property type="entry name" value="TRANSMEMBRANE PROTEIN"/>
    <property type="match status" value="1"/>
</dbReference>
<evidence type="ECO:0000313" key="10">
    <source>
        <dbReference type="Proteomes" id="UP001321804"/>
    </source>
</evidence>
<evidence type="ECO:0000313" key="9">
    <source>
        <dbReference type="EMBL" id="BDR56742.1"/>
    </source>
</evidence>
<keyword evidence="4" id="KW-1003">Cell membrane</keyword>
<evidence type="ECO:0000256" key="3">
    <source>
        <dbReference type="ARBA" id="ARBA00022448"/>
    </source>
</evidence>
<dbReference type="EMBL" id="AP026801">
    <property type="protein sequence ID" value="BDR56742.1"/>
    <property type="molecule type" value="Genomic_DNA"/>
</dbReference>
<dbReference type="Pfam" id="PF01594">
    <property type="entry name" value="AI-2E_transport"/>
    <property type="match status" value="1"/>
</dbReference>
<dbReference type="AlphaFoldDB" id="A0AAU9DIY7"/>